<organism evidence="2 3">
    <name type="scientific">Klebsiella grimontii</name>
    <dbReference type="NCBI Taxonomy" id="2058152"/>
    <lineage>
        <taxon>Bacteria</taxon>
        <taxon>Pseudomonadati</taxon>
        <taxon>Pseudomonadota</taxon>
        <taxon>Gammaproteobacteria</taxon>
        <taxon>Enterobacterales</taxon>
        <taxon>Enterobacteriaceae</taxon>
        <taxon>Klebsiella/Raoultella group</taxon>
        <taxon>Klebsiella</taxon>
    </lineage>
</organism>
<gene>
    <name evidence="2" type="ORF">KOSB73_260683</name>
</gene>
<proteinExistence type="predicted"/>
<protein>
    <submittedName>
        <fullName evidence="2">Uncharacterized protein</fullName>
    </submittedName>
</protein>
<keyword evidence="1" id="KW-1133">Transmembrane helix</keyword>
<sequence length="167" mass="19084">MASEKERLPGIKESEFFLNFECAARKYGLGILLGIILAALLGIFSGGYFSTAEKTNAPGNLTVTYERFGRLQTEFRLKITARPRVADKYIFSLGGDFTSSFEPGSIWPRPDRMYSQNDRLFLVYNDLKSMNNFSIWLYVTPISPGKSNHSLQLNGEPEIRFWQFIYP</sequence>
<evidence type="ECO:0000313" key="2">
    <source>
        <dbReference type="EMBL" id="SNU35959.1"/>
    </source>
</evidence>
<dbReference type="EMBL" id="FZTC01000019">
    <property type="protein sequence ID" value="SNU35959.1"/>
    <property type="molecule type" value="Genomic_DNA"/>
</dbReference>
<dbReference type="AlphaFoldDB" id="A0A285B4R2"/>
<evidence type="ECO:0000256" key="1">
    <source>
        <dbReference type="SAM" id="Phobius"/>
    </source>
</evidence>
<keyword evidence="1" id="KW-0472">Membrane</keyword>
<reference evidence="3" key="1">
    <citation type="submission" date="2017-08" db="EMBL/GenBank/DDBJ databases">
        <authorList>
            <person name="Brisse S."/>
        </authorList>
    </citation>
    <scope>NUCLEOTIDE SEQUENCE [LARGE SCALE GENOMIC DNA]</scope>
    <source>
        <strain evidence="3">06D021</strain>
    </source>
</reference>
<feature type="transmembrane region" description="Helical" evidence="1">
    <location>
        <begin position="27"/>
        <end position="49"/>
    </location>
</feature>
<evidence type="ECO:0000313" key="3">
    <source>
        <dbReference type="Proteomes" id="UP000220639"/>
    </source>
</evidence>
<dbReference type="Proteomes" id="UP000220639">
    <property type="component" value="Unassembled WGS sequence"/>
</dbReference>
<name>A0A285B4R2_9ENTR</name>
<dbReference type="RefSeq" id="WP_024357958.1">
    <property type="nucleotide sequence ID" value="NZ_CABGMQ010000001.1"/>
</dbReference>
<keyword evidence="1" id="KW-0812">Transmembrane</keyword>
<accession>A0A285B4R2</accession>